<dbReference type="InterPro" id="IPR036895">
    <property type="entry name" value="Uracil-DNA_glycosylase-like_sf"/>
</dbReference>
<dbReference type="OrthoDB" id="9789139at2"/>
<accession>A0A5B9QXP5</accession>
<dbReference type="PANTHER" id="PTHR42160">
    <property type="entry name" value="URACIL-DNA GLYCOSYLASE SUPERFAMILY PROTEIN"/>
    <property type="match status" value="1"/>
</dbReference>
<dbReference type="SMART" id="SM00986">
    <property type="entry name" value="UDG"/>
    <property type="match status" value="1"/>
</dbReference>
<dbReference type="RefSeq" id="WP_068135878.1">
    <property type="nucleotide sequence ID" value="NZ_CP042914.1"/>
</dbReference>
<reference evidence="2 3" key="1">
    <citation type="submission" date="2019-08" db="EMBL/GenBank/DDBJ databases">
        <title>Deep-cultivation of Planctomycetes and their phenomic and genomic characterization uncovers novel biology.</title>
        <authorList>
            <person name="Wiegand S."/>
            <person name="Jogler M."/>
            <person name="Boedeker C."/>
            <person name="Pinto D."/>
            <person name="Vollmers J."/>
            <person name="Rivas-Marin E."/>
            <person name="Kohn T."/>
            <person name="Peeters S.H."/>
            <person name="Heuer A."/>
            <person name="Rast P."/>
            <person name="Oberbeckmann S."/>
            <person name="Bunk B."/>
            <person name="Jeske O."/>
            <person name="Meyerdierks A."/>
            <person name="Storesund J.E."/>
            <person name="Kallscheuer N."/>
            <person name="Luecker S."/>
            <person name="Lage O.M."/>
            <person name="Pohl T."/>
            <person name="Merkel B.J."/>
            <person name="Hornburger P."/>
            <person name="Mueller R.-W."/>
            <person name="Bruemmer F."/>
            <person name="Labrenz M."/>
            <person name="Spormann A.M."/>
            <person name="Op den Camp H."/>
            <person name="Overmann J."/>
            <person name="Amann R."/>
            <person name="Jetten M.S.M."/>
            <person name="Mascher T."/>
            <person name="Medema M.H."/>
            <person name="Devos D.P."/>
            <person name="Kaster A.-K."/>
            <person name="Ovreas L."/>
            <person name="Rohde M."/>
            <person name="Galperin M.Y."/>
            <person name="Jogler C."/>
        </authorList>
    </citation>
    <scope>NUCLEOTIDE SEQUENCE [LARGE SCALE GENOMIC DNA]</scope>
    <source>
        <strain evidence="2 3">UC8</strain>
    </source>
</reference>
<dbReference type="Proteomes" id="UP000325286">
    <property type="component" value="Chromosome"/>
</dbReference>
<dbReference type="InterPro" id="IPR047124">
    <property type="entry name" value="HI_0220.2"/>
</dbReference>
<dbReference type="EMBL" id="CP042914">
    <property type="protein sequence ID" value="QEG43834.1"/>
    <property type="molecule type" value="Genomic_DNA"/>
</dbReference>
<dbReference type="SMART" id="SM00987">
    <property type="entry name" value="UreE_C"/>
    <property type="match status" value="1"/>
</dbReference>
<evidence type="ECO:0000259" key="1">
    <source>
        <dbReference type="SMART" id="SM00986"/>
    </source>
</evidence>
<name>A0A5B9QXP5_9BACT</name>
<keyword evidence="3" id="KW-1185">Reference proteome</keyword>
<dbReference type="AlphaFoldDB" id="A0A5B9QXP5"/>
<dbReference type="PANTHER" id="PTHR42160:SF1">
    <property type="entry name" value="URACIL-DNA GLYCOSYLASE SUPERFAMILY PROTEIN"/>
    <property type="match status" value="1"/>
</dbReference>
<proteinExistence type="predicted"/>
<dbReference type="Gene3D" id="3.40.470.10">
    <property type="entry name" value="Uracil-DNA glycosylase-like domain"/>
    <property type="match status" value="1"/>
</dbReference>
<feature type="domain" description="Uracil-DNA glycosylase-like" evidence="1">
    <location>
        <begin position="27"/>
        <end position="184"/>
    </location>
</feature>
<gene>
    <name evidence="2" type="ORF">UC8_58910</name>
</gene>
<dbReference type="KEGG" id="rul:UC8_58910"/>
<dbReference type="InterPro" id="IPR005122">
    <property type="entry name" value="Uracil-DNA_glycosylase-like"/>
</dbReference>
<evidence type="ECO:0000313" key="2">
    <source>
        <dbReference type="EMBL" id="QEG43834.1"/>
    </source>
</evidence>
<organism evidence="2 3">
    <name type="scientific">Roseimaritima ulvae</name>
    <dbReference type="NCBI Taxonomy" id="980254"/>
    <lineage>
        <taxon>Bacteria</taxon>
        <taxon>Pseudomonadati</taxon>
        <taxon>Planctomycetota</taxon>
        <taxon>Planctomycetia</taxon>
        <taxon>Pirellulales</taxon>
        <taxon>Pirellulaceae</taxon>
        <taxon>Roseimaritima</taxon>
    </lineage>
</organism>
<dbReference type="SUPFAM" id="SSF52141">
    <property type="entry name" value="Uracil-DNA glycosylase-like"/>
    <property type="match status" value="1"/>
</dbReference>
<dbReference type="Pfam" id="PF03167">
    <property type="entry name" value="UDG"/>
    <property type="match status" value="1"/>
</dbReference>
<sequence length="195" mass="21861">MDLPILLQQIRGCRECEAELPAGPRPVIQAAAGAKILIIGQAPGRRVHQSGIPWDDASGTRLRDWTGLDRETFYDPHSIAIMPMGFCYPGRGSSGDRPPRKECARLWHERLLEQLPAIELTLLIGSYAQSHYLPQQRGRTLTQNVAAWRDFTPAVFPLPHPSPRNNGWLKHHPWFVRDLLPALQQQIADLLASSA</sequence>
<dbReference type="CDD" id="cd10033">
    <property type="entry name" value="UDG_like"/>
    <property type="match status" value="1"/>
</dbReference>
<evidence type="ECO:0000313" key="3">
    <source>
        <dbReference type="Proteomes" id="UP000325286"/>
    </source>
</evidence>
<protein>
    <submittedName>
        <fullName evidence="2">Uracil DNA glycosylase superfamily protein</fullName>
    </submittedName>
</protein>